<dbReference type="OrthoDB" id="6101017at2759"/>
<protein>
    <submittedName>
        <fullName evidence="3">Uncharacterized protein</fullName>
    </submittedName>
</protein>
<keyword evidence="4" id="KW-1185">Reference proteome</keyword>
<dbReference type="AlphaFoldDB" id="A0A6J8AV10"/>
<evidence type="ECO:0000313" key="4">
    <source>
        <dbReference type="Proteomes" id="UP000507470"/>
    </source>
</evidence>
<feature type="coiled-coil region" evidence="1">
    <location>
        <begin position="66"/>
        <end position="160"/>
    </location>
</feature>
<feature type="compositionally biased region" description="Polar residues" evidence="2">
    <location>
        <begin position="185"/>
        <end position="199"/>
    </location>
</feature>
<evidence type="ECO:0000256" key="1">
    <source>
        <dbReference type="SAM" id="Coils"/>
    </source>
</evidence>
<feature type="region of interest" description="Disordered" evidence="2">
    <location>
        <begin position="172"/>
        <end position="205"/>
    </location>
</feature>
<dbReference type="EMBL" id="CACVKT020001980">
    <property type="protein sequence ID" value="CAC5374098.1"/>
    <property type="molecule type" value="Genomic_DNA"/>
</dbReference>
<reference evidence="3 4" key="1">
    <citation type="submission" date="2020-06" db="EMBL/GenBank/DDBJ databases">
        <authorList>
            <person name="Li R."/>
            <person name="Bekaert M."/>
        </authorList>
    </citation>
    <scope>NUCLEOTIDE SEQUENCE [LARGE SCALE GENOMIC DNA]</scope>
    <source>
        <strain evidence="4">wild</strain>
    </source>
</reference>
<evidence type="ECO:0000256" key="2">
    <source>
        <dbReference type="SAM" id="MobiDB-lite"/>
    </source>
</evidence>
<proteinExistence type="predicted"/>
<gene>
    <name evidence="3" type="ORF">MCOR_11622</name>
</gene>
<organism evidence="3 4">
    <name type="scientific">Mytilus coruscus</name>
    <name type="common">Sea mussel</name>
    <dbReference type="NCBI Taxonomy" id="42192"/>
    <lineage>
        <taxon>Eukaryota</taxon>
        <taxon>Metazoa</taxon>
        <taxon>Spiralia</taxon>
        <taxon>Lophotrochozoa</taxon>
        <taxon>Mollusca</taxon>
        <taxon>Bivalvia</taxon>
        <taxon>Autobranchia</taxon>
        <taxon>Pteriomorphia</taxon>
        <taxon>Mytilida</taxon>
        <taxon>Mytiloidea</taxon>
        <taxon>Mytilidae</taxon>
        <taxon>Mytilinae</taxon>
        <taxon>Mytilus</taxon>
    </lineage>
</organism>
<accession>A0A6J8AV10</accession>
<name>A0A6J8AV10_MYTCO</name>
<keyword evidence="1" id="KW-0175">Coiled coil</keyword>
<sequence length="205" mass="24183">MDTVFVNDTPITKISETKHTQKVLKEFETMATEVKRQKTEVDLMRKDIQTVVKQNQPSHDDILKELDDLRIALEQKDKLLRSAHDENFLLESDRDNLDEKIIKLKAEIEEKDATIMKLRHKIKKFDKFREEMLTENKKTREELTGKLDNVTGELEFMRDEFKFMHSAMNELLTGARKENNKKKQSGWNNSPNTHNTQNAKQKKKP</sequence>
<dbReference type="Proteomes" id="UP000507470">
    <property type="component" value="Unassembled WGS sequence"/>
</dbReference>
<evidence type="ECO:0000313" key="3">
    <source>
        <dbReference type="EMBL" id="CAC5374098.1"/>
    </source>
</evidence>